<organism evidence="3 4">
    <name type="scientific">Pseudomonas syringae</name>
    <dbReference type="NCBI Taxonomy" id="317"/>
    <lineage>
        <taxon>Bacteria</taxon>
        <taxon>Pseudomonadati</taxon>
        <taxon>Pseudomonadota</taxon>
        <taxon>Gammaproteobacteria</taxon>
        <taxon>Pseudomonadales</taxon>
        <taxon>Pseudomonadaceae</taxon>
        <taxon>Pseudomonas</taxon>
    </lineage>
</organism>
<name>A0A0L1MF32_PSESX</name>
<keyword evidence="2" id="KW-0732">Signal</keyword>
<reference evidence="3 4" key="1">
    <citation type="submission" date="2015-06" db="EMBL/GenBank/DDBJ databases">
        <authorList>
            <person name="Hoefler B.C."/>
            <person name="Straight P.D."/>
        </authorList>
    </citation>
    <scope>NUCLEOTIDE SEQUENCE [LARGE SCALE GENOMIC DNA]</scope>
    <source>
        <strain evidence="3 4">Riq4</strain>
    </source>
</reference>
<dbReference type="GO" id="GO:0120010">
    <property type="term" value="P:intermembrane phospholipid transfer"/>
    <property type="evidence" value="ECO:0007669"/>
    <property type="project" value="TreeGrafter"/>
</dbReference>
<dbReference type="Pfam" id="PF04333">
    <property type="entry name" value="MlaA"/>
    <property type="match status" value="1"/>
</dbReference>
<dbReference type="PATRIC" id="fig|317.197.peg.1966"/>
<dbReference type="AlphaFoldDB" id="A0A0L1MF32"/>
<sequence length="233" mass="26119">MRARRSSLSHYAQVLACTCFITISPLSRADSDKDPWEKINRPLFSFNDTLDTYALKPLAQGYQFVTPHIVQDGVHNVFNNMGEVKNLTNNLLQAKFHSAGVDTSRLLFNSTMGLLGLIDVATPMGLWRNDEDFGQTLGSWGVNSGPYLVLPFLGPSTLRDAPAILPDAYITPNHYIDDVPTRNGVYGISMIDGRAQYINSEKLISGDTYSFIRNVYLQSREFKVKDENVKDDF</sequence>
<accession>A0A0L1MF32</accession>
<dbReference type="InterPro" id="IPR007428">
    <property type="entry name" value="MlaA"/>
</dbReference>
<proteinExistence type="inferred from homology"/>
<dbReference type="PRINTS" id="PR01805">
    <property type="entry name" value="VACJLIPOPROT"/>
</dbReference>
<dbReference type="GO" id="GO:0016020">
    <property type="term" value="C:membrane"/>
    <property type="evidence" value="ECO:0007669"/>
    <property type="project" value="InterPro"/>
</dbReference>
<comment type="similarity">
    <text evidence="1">Belongs to the MlaA family.</text>
</comment>
<dbReference type="OrthoDB" id="9785326at2"/>
<evidence type="ECO:0008006" key="5">
    <source>
        <dbReference type="Google" id="ProtNLM"/>
    </source>
</evidence>
<comment type="caution">
    <text evidence="3">The sequence shown here is derived from an EMBL/GenBank/DDBJ whole genome shotgun (WGS) entry which is preliminary data.</text>
</comment>
<evidence type="ECO:0000256" key="1">
    <source>
        <dbReference type="ARBA" id="ARBA00010634"/>
    </source>
</evidence>
<dbReference type="EMBL" id="LFQK01000023">
    <property type="protein sequence ID" value="KNH27087.1"/>
    <property type="molecule type" value="Genomic_DNA"/>
</dbReference>
<evidence type="ECO:0000313" key="4">
    <source>
        <dbReference type="Proteomes" id="UP000036955"/>
    </source>
</evidence>
<dbReference type="PANTHER" id="PTHR30035:SF3">
    <property type="entry name" value="INTERMEMBRANE PHOSPHOLIPID TRANSPORT SYSTEM LIPOPROTEIN MLAA"/>
    <property type="match status" value="1"/>
</dbReference>
<dbReference type="Proteomes" id="UP000036955">
    <property type="component" value="Unassembled WGS sequence"/>
</dbReference>
<protein>
    <recommendedName>
        <fullName evidence="5">VacJ family lipoprotein</fullName>
    </recommendedName>
</protein>
<gene>
    <name evidence="3" type="ORF">ACS77_13090</name>
</gene>
<evidence type="ECO:0000313" key="3">
    <source>
        <dbReference type="EMBL" id="KNH27087.1"/>
    </source>
</evidence>
<evidence type="ECO:0000256" key="2">
    <source>
        <dbReference type="ARBA" id="ARBA00022729"/>
    </source>
</evidence>
<dbReference type="PANTHER" id="PTHR30035">
    <property type="entry name" value="LIPOPROTEIN VACJ-RELATED"/>
    <property type="match status" value="1"/>
</dbReference>